<dbReference type="GO" id="GO:0005886">
    <property type="term" value="C:plasma membrane"/>
    <property type="evidence" value="ECO:0007669"/>
    <property type="project" value="TreeGrafter"/>
</dbReference>
<protein>
    <recommendedName>
        <fullName evidence="2">Phospholipid scramblase</fullName>
    </recommendedName>
</protein>
<dbReference type="PANTHER" id="PTHR23248">
    <property type="entry name" value="PHOSPHOLIPID SCRAMBLASE-RELATED"/>
    <property type="match status" value="1"/>
</dbReference>
<dbReference type="AlphaFoldDB" id="A0AAF3ENX9"/>
<keyword evidence="3" id="KW-1185">Reference proteome</keyword>
<dbReference type="PANTHER" id="PTHR23248:SF63">
    <property type="entry name" value="PHOSPHOLIPID SCRAMBLASE"/>
    <property type="match status" value="1"/>
</dbReference>
<keyword evidence="2" id="KW-0564">Palmitate</keyword>
<dbReference type="Pfam" id="PF03803">
    <property type="entry name" value="Scramblase"/>
    <property type="match status" value="1"/>
</dbReference>
<sequence>MKYFYILPLFTVLFIEVEPRNRRVWFSQGNNFRKCEEPYEERLWCAPMRKCRACGFKSGGVATTKMQVPGSIPMQGAPMMAPMNTMPMIDQPMPMGGMGYPAAGSFQTSAFVSGAPVITSQPMGPGAPPPPPGAAVQWMEPPPQMPGVPPGLEYLTQIDKLVINQHMSLLEIMVSWEVKNKYSVFNSAGQQVFFAFEESDVCERQCCGPLRGYTMHVVDNFNREVMRFTRPFKCLCDCGCCAGAESCATETTIEAPPGNVVSVVRQTFGCCCHNFVVNNADESKEVFKIEGPGMCGWTYNCNCCADKVYEILLPDDSRQVIGSIRKKWRGFIAESYTNADVFTCEFPIDLEVTLKAALFGATFLIDFLAFEQQKNQNHPH</sequence>
<accession>A0AAF3ENX9</accession>
<organism evidence="3 4">
    <name type="scientific">Mesorhabditis belari</name>
    <dbReference type="NCBI Taxonomy" id="2138241"/>
    <lineage>
        <taxon>Eukaryota</taxon>
        <taxon>Metazoa</taxon>
        <taxon>Ecdysozoa</taxon>
        <taxon>Nematoda</taxon>
        <taxon>Chromadorea</taxon>
        <taxon>Rhabditida</taxon>
        <taxon>Rhabditina</taxon>
        <taxon>Rhabditomorpha</taxon>
        <taxon>Rhabditoidea</taxon>
        <taxon>Rhabditidae</taxon>
        <taxon>Mesorhabditinae</taxon>
        <taxon>Mesorhabditis</taxon>
    </lineage>
</organism>
<dbReference type="WBParaSite" id="MBELARI_LOCUS15778.1">
    <property type="protein sequence ID" value="MBELARI_LOCUS15778.1"/>
    <property type="gene ID" value="MBELARI_LOCUS15778"/>
</dbReference>
<evidence type="ECO:0000313" key="3">
    <source>
        <dbReference type="Proteomes" id="UP000887575"/>
    </source>
</evidence>
<comment type="function">
    <text evidence="2">May mediate accelerated ATP-independent bidirectional transbilayer migration of phospholipids upon binding calcium ions that results in a loss of phospholipid asymmetry in the plasma membrane.</text>
</comment>
<reference evidence="4" key="1">
    <citation type="submission" date="2024-02" db="UniProtKB">
        <authorList>
            <consortium name="WormBaseParasite"/>
        </authorList>
    </citation>
    <scope>IDENTIFICATION</scope>
</reference>
<keyword evidence="2" id="KW-0106">Calcium</keyword>
<evidence type="ECO:0000256" key="1">
    <source>
        <dbReference type="ARBA" id="ARBA00005350"/>
    </source>
</evidence>
<evidence type="ECO:0000313" key="4">
    <source>
        <dbReference type="WBParaSite" id="MBELARI_LOCUS15778.1"/>
    </source>
</evidence>
<dbReference type="Proteomes" id="UP000887575">
    <property type="component" value="Unassembled WGS sequence"/>
</dbReference>
<keyword evidence="2" id="KW-0449">Lipoprotein</keyword>
<dbReference type="GO" id="GO:0017128">
    <property type="term" value="F:phospholipid scramblase activity"/>
    <property type="evidence" value="ECO:0007669"/>
    <property type="project" value="InterPro"/>
</dbReference>
<proteinExistence type="inferred from homology"/>
<comment type="similarity">
    <text evidence="1 2">Belongs to the phospholipid scramblase family.</text>
</comment>
<evidence type="ECO:0000256" key="2">
    <source>
        <dbReference type="RuleBase" id="RU363116"/>
    </source>
</evidence>
<comment type="cofactor">
    <cofactor evidence="2">
        <name>Ca(2+)</name>
        <dbReference type="ChEBI" id="CHEBI:29108"/>
    </cofactor>
</comment>
<name>A0AAF3ENX9_9BILA</name>
<dbReference type="InterPro" id="IPR005552">
    <property type="entry name" value="Scramblase"/>
</dbReference>